<accession>A0ABD6QIT4</accession>
<sequence>MEAALHADVFATTGGELGEHQGCLDGTGTARRAQVHAAFARQPRRQDGQQIFDESLPGRGVEVQGLPRFSRFESLDHRLADNGVVPAQRHRPGRCQTVDVPAAVGVTQPGTGCLDRPDRQPPGVGRRR</sequence>
<name>A0ABD6QIT4_MYCFO</name>
<dbReference type="Proteomes" id="UP000187001">
    <property type="component" value="Unassembled WGS sequence"/>
</dbReference>
<organism evidence="2 3">
    <name type="scientific">Mycolicibacterium fortuitum</name>
    <name type="common">Mycobacterium fortuitum</name>
    <dbReference type="NCBI Taxonomy" id="1766"/>
    <lineage>
        <taxon>Bacteria</taxon>
        <taxon>Bacillati</taxon>
        <taxon>Actinomycetota</taxon>
        <taxon>Actinomycetes</taxon>
        <taxon>Mycobacteriales</taxon>
        <taxon>Mycobacteriaceae</taxon>
        <taxon>Mycolicibacterium</taxon>
    </lineage>
</organism>
<reference evidence="2 3" key="1">
    <citation type="submission" date="2016-07" db="EMBL/GenBank/DDBJ databases">
        <authorList>
            <person name="Sutton G."/>
            <person name="Brinkac L."/>
            <person name="Sanka R."/>
            <person name="Adams M."/>
            <person name="Lau E."/>
            <person name="Kumar A."/>
            <person name="Macaden R."/>
        </authorList>
    </citation>
    <scope>NUCLEOTIDE SEQUENCE [LARGE SCALE GENOMIC DNA]</scope>
    <source>
        <strain evidence="2 3">GA-0871</strain>
    </source>
</reference>
<dbReference type="AlphaFoldDB" id="A0ABD6QIT4"/>
<evidence type="ECO:0000313" key="3">
    <source>
        <dbReference type="Proteomes" id="UP000187001"/>
    </source>
</evidence>
<proteinExistence type="predicted"/>
<evidence type="ECO:0000313" key="2">
    <source>
        <dbReference type="EMBL" id="OMC40625.1"/>
    </source>
</evidence>
<feature type="region of interest" description="Disordered" evidence="1">
    <location>
        <begin position="106"/>
        <end position="128"/>
    </location>
</feature>
<comment type="caution">
    <text evidence="2">The sequence shown here is derived from an EMBL/GenBank/DDBJ whole genome shotgun (WGS) entry which is preliminary data.</text>
</comment>
<evidence type="ECO:0000256" key="1">
    <source>
        <dbReference type="SAM" id="MobiDB-lite"/>
    </source>
</evidence>
<gene>
    <name evidence="2" type="ORF">A5742_04140</name>
</gene>
<protein>
    <submittedName>
        <fullName evidence="2">Uncharacterized protein</fullName>
    </submittedName>
</protein>
<dbReference type="EMBL" id="MBER01000107">
    <property type="protein sequence ID" value="OMC40625.1"/>
    <property type="molecule type" value="Genomic_DNA"/>
</dbReference>